<dbReference type="InterPro" id="IPR041467">
    <property type="entry name" value="Sco4008_C"/>
</dbReference>
<proteinExistence type="predicted"/>
<dbReference type="InterPro" id="IPR036271">
    <property type="entry name" value="Tet_transcr_reg_TetR-rel_C_sf"/>
</dbReference>
<feature type="domain" description="HTH tetR-type" evidence="3">
    <location>
        <begin position="10"/>
        <end position="70"/>
    </location>
</feature>
<dbReference type="RefSeq" id="WP_167034831.1">
    <property type="nucleotide sequence ID" value="NZ_CP050177.1"/>
</dbReference>
<dbReference type="AlphaFoldDB" id="A0A6G9H6D4"/>
<evidence type="ECO:0000259" key="3">
    <source>
        <dbReference type="PROSITE" id="PS50977"/>
    </source>
</evidence>
<dbReference type="Pfam" id="PF17926">
    <property type="entry name" value="TetR_C_21"/>
    <property type="match status" value="1"/>
</dbReference>
<dbReference type="EMBL" id="CP050177">
    <property type="protein sequence ID" value="QIQ06093.1"/>
    <property type="molecule type" value="Genomic_DNA"/>
</dbReference>
<gene>
    <name evidence="4" type="ORF">HA039_30675</name>
</gene>
<dbReference type="PROSITE" id="PS50977">
    <property type="entry name" value="HTH_TETR_2"/>
    <property type="match status" value="1"/>
</dbReference>
<dbReference type="Pfam" id="PF00440">
    <property type="entry name" value="TetR_N"/>
    <property type="match status" value="1"/>
</dbReference>
<keyword evidence="1 2" id="KW-0238">DNA-binding</keyword>
<dbReference type="InterPro" id="IPR050109">
    <property type="entry name" value="HTH-type_TetR-like_transc_reg"/>
</dbReference>
<dbReference type="Gene3D" id="1.10.357.10">
    <property type="entry name" value="Tetracycline Repressor, domain 2"/>
    <property type="match status" value="1"/>
</dbReference>
<accession>A0A6G9H6D4</accession>
<protein>
    <submittedName>
        <fullName evidence="4">TetR/AcrR family transcriptional regulator</fullName>
    </submittedName>
</protein>
<dbReference type="SUPFAM" id="SSF46689">
    <property type="entry name" value="Homeodomain-like"/>
    <property type="match status" value="1"/>
</dbReference>
<organism evidence="4 5">
    <name type="scientific">Streptomyces liangshanensis</name>
    <dbReference type="NCBI Taxonomy" id="2717324"/>
    <lineage>
        <taxon>Bacteria</taxon>
        <taxon>Bacillati</taxon>
        <taxon>Actinomycetota</taxon>
        <taxon>Actinomycetes</taxon>
        <taxon>Kitasatosporales</taxon>
        <taxon>Streptomycetaceae</taxon>
        <taxon>Streptomyces</taxon>
    </lineage>
</organism>
<dbReference type="GO" id="GO:0006355">
    <property type="term" value="P:regulation of DNA-templated transcription"/>
    <property type="evidence" value="ECO:0007669"/>
    <property type="project" value="UniProtKB-ARBA"/>
</dbReference>
<dbReference type="Proteomes" id="UP000501179">
    <property type="component" value="Chromosome"/>
</dbReference>
<dbReference type="PANTHER" id="PTHR30328">
    <property type="entry name" value="TRANSCRIPTIONAL REPRESSOR"/>
    <property type="match status" value="1"/>
</dbReference>
<dbReference type="InterPro" id="IPR009057">
    <property type="entry name" value="Homeodomain-like_sf"/>
</dbReference>
<dbReference type="PANTHER" id="PTHR30328:SF54">
    <property type="entry name" value="HTH-TYPE TRANSCRIPTIONAL REPRESSOR SCO4008"/>
    <property type="match status" value="1"/>
</dbReference>
<dbReference type="GO" id="GO:0003677">
    <property type="term" value="F:DNA binding"/>
    <property type="evidence" value="ECO:0007669"/>
    <property type="project" value="UniProtKB-UniRule"/>
</dbReference>
<name>A0A6G9H6D4_9ACTN</name>
<dbReference type="InterPro" id="IPR001647">
    <property type="entry name" value="HTH_TetR"/>
</dbReference>
<evidence type="ECO:0000313" key="4">
    <source>
        <dbReference type="EMBL" id="QIQ06093.1"/>
    </source>
</evidence>
<evidence type="ECO:0000313" key="5">
    <source>
        <dbReference type="Proteomes" id="UP000501179"/>
    </source>
</evidence>
<keyword evidence="5" id="KW-1185">Reference proteome</keyword>
<evidence type="ECO:0000256" key="2">
    <source>
        <dbReference type="PROSITE-ProRule" id="PRU00335"/>
    </source>
</evidence>
<dbReference type="SUPFAM" id="SSF48498">
    <property type="entry name" value="Tetracyclin repressor-like, C-terminal domain"/>
    <property type="match status" value="1"/>
</dbReference>
<dbReference type="KEGG" id="slia:HA039_30675"/>
<evidence type="ECO:0000256" key="1">
    <source>
        <dbReference type="ARBA" id="ARBA00023125"/>
    </source>
</evidence>
<feature type="DNA-binding region" description="H-T-H motif" evidence="2">
    <location>
        <begin position="33"/>
        <end position="52"/>
    </location>
</feature>
<sequence>MASGAPRNAEATRKRLLKAAAAEFARYGIAGARVDRLAAEAQSNKAQIYHYYGSKDGLFDAVFEALVAQVLSEAPMDAHDLPEYAGRLFDGYEQYPDIIRLATWYRLERGGDGTHVQAVLDADRAKVTAIAAAQAAGAVTDAYAPEVLLGLVIHTAALWTAQTPEYEHLVGALSSGQRRDIVVSAVAALTGPHGGGGSRGPGGSDR</sequence>
<reference evidence="4 5" key="1">
    <citation type="submission" date="2020-03" db="EMBL/GenBank/DDBJ databases">
        <title>A novel species.</title>
        <authorList>
            <person name="Gao J."/>
        </authorList>
    </citation>
    <scope>NUCLEOTIDE SEQUENCE [LARGE SCALE GENOMIC DNA]</scope>
    <source>
        <strain evidence="4 5">QMT-12</strain>
    </source>
</reference>